<evidence type="ECO:0000256" key="1">
    <source>
        <dbReference type="SAM" id="MobiDB-lite"/>
    </source>
</evidence>
<gene>
    <name evidence="2" type="ORF">EYC80_007638</name>
</gene>
<dbReference type="OrthoDB" id="190846at2759"/>
<protein>
    <submittedName>
        <fullName evidence="2">Uncharacterized protein</fullName>
    </submittedName>
</protein>
<organism evidence="2 3">
    <name type="scientific">Monilinia laxa</name>
    <name type="common">Brown rot fungus</name>
    <name type="synonym">Sclerotinia laxa</name>
    <dbReference type="NCBI Taxonomy" id="61186"/>
    <lineage>
        <taxon>Eukaryota</taxon>
        <taxon>Fungi</taxon>
        <taxon>Dikarya</taxon>
        <taxon>Ascomycota</taxon>
        <taxon>Pezizomycotina</taxon>
        <taxon>Leotiomycetes</taxon>
        <taxon>Helotiales</taxon>
        <taxon>Sclerotiniaceae</taxon>
        <taxon>Monilinia</taxon>
    </lineage>
</organism>
<sequence>MPHEPDRFSPRGGPNTGDHVDILGRQSLNDLVLRVAAGRGEEIEEMVVSRIGEYAGNVKIEEEEQYKVKEDDGNGEERRGRVRDKIEEKAQEVLEVLENIVENKNKNKDEL</sequence>
<reference evidence="2 3" key="1">
    <citation type="submission" date="2019-06" db="EMBL/GenBank/DDBJ databases">
        <title>Genome Sequence of the Brown Rot Fungal Pathogen Monilinia laxa.</title>
        <authorList>
            <person name="De Miccolis Angelini R.M."/>
            <person name="Landi L."/>
            <person name="Abate D."/>
            <person name="Pollastro S."/>
            <person name="Romanazzi G."/>
            <person name="Faretra F."/>
        </authorList>
    </citation>
    <scope>NUCLEOTIDE SEQUENCE [LARGE SCALE GENOMIC DNA]</scope>
    <source>
        <strain evidence="2 3">Mlax316</strain>
    </source>
</reference>
<feature type="region of interest" description="Disordered" evidence="1">
    <location>
        <begin position="1"/>
        <end position="20"/>
    </location>
</feature>
<evidence type="ECO:0000313" key="2">
    <source>
        <dbReference type="EMBL" id="KAB8293310.1"/>
    </source>
</evidence>
<proteinExistence type="predicted"/>
<keyword evidence="3" id="KW-1185">Reference proteome</keyword>
<name>A0A5N6JWR9_MONLA</name>
<dbReference type="EMBL" id="VIGI01000012">
    <property type="protein sequence ID" value="KAB8293310.1"/>
    <property type="molecule type" value="Genomic_DNA"/>
</dbReference>
<dbReference type="AlphaFoldDB" id="A0A5N6JWR9"/>
<evidence type="ECO:0000313" key="3">
    <source>
        <dbReference type="Proteomes" id="UP000326757"/>
    </source>
</evidence>
<accession>A0A5N6JWR9</accession>
<dbReference type="Proteomes" id="UP000326757">
    <property type="component" value="Unassembled WGS sequence"/>
</dbReference>
<comment type="caution">
    <text evidence="2">The sequence shown here is derived from an EMBL/GenBank/DDBJ whole genome shotgun (WGS) entry which is preliminary data.</text>
</comment>